<accession>A0ABU4XMK1</accession>
<name>A0ABU4XMK1_9HYPH</name>
<proteinExistence type="predicted"/>
<dbReference type="SUPFAM" id="SSF56634">
    <property type="entry name" value="Heme-dependent catalase-like"/>
    <property type="match status" value="1"/>
</dbReference>
<evidence type="ECO:0000256" key="1">
    <source>
        <dbReference type="SAM" id="MobiDB-lite"/>
    </source>
</evidence>
<reference evidence="2 3" key="1">
    <citation type="submission" date="2023-08" db="EMBL/GenBank/DDBJ databases">
        <title>Implementing the SeqCode for naming new Mesorhizobium species isolated from Vachellia karroo root nodules.</title>
        <authorList>
            <person name="Van Lill M."/>
        </authorList>
    </citation>
    <scope>NUCLEOTIDE SEQUENCE [LARGE SCALE GENOMIC DNA]</scope>
    <source>
        <strain evidence="2 3">VK23A</strain>
    </source>
</reference>
<protein>
    <submittedName>
        <fullName evidence="2">Catalase family protein</fullName>
    </submittedName>
</protein>
<evidence type="ECO:0000313" key="3">
    <source>
        <dbReference type="Proteomes" id="UP001271780"/>
    </source>
</evidence>
<organism evidence="2 3">
    <name type="scientific">Mesorhizobium dulcispinae</name>
    <dbReference type="NCBI Taxonomy" id="3072316"/>
    <lineage>
        <taxon>Bacteria</taxon>
        <taxon>Pseudomonadati</taxon>
        <taxon>Pseudomonadota</taxon>
        <taxon>Alphaproteobacteria</taxon>
        <taxon>Hyphomicrobiales</taxon>
        <taxon>Phyllobacteriaceae</taxon>
        <taxon>Mesorhizobium</taxon>
    </lineage>
</organism>
<dbReference type="Gene3D" id="2.40.180.10">
    <property type="entry name" value="Catalase core domain"/>
    <property type="match status" value="1"/>
</dbReference>
<dbReference type="InterPro" id="IPR020835">
    <property type="entry name" value="Catalase_sf"/>
</dbReference>
<sequence length="395" mass="43885">MPLDFVRYTPEIETVDPDLDRLLEPIIAFWEKLVSESPAVEGGGRAVRGVHAKTYGVVKAEVQILRNVPPAYAQGIYARPGRHGALIRFSSASAHLGADATLGGVLGLAMKMFDVPGSKMVEEEPDSATFDLVLKNNPIFVANTAKHYLVIQEIGVKAPQYLARGKSGFHELLTDFLTGKGTFERSDWAWEELFAFLKLSQTPVRNPLLTTFWSMAAFRHGDYVAKIRLAPATENATRAIHRELDLRSRPDVFYPTLVDELQASAFDFDLQVQLCTNLEAMPVNDTTVEWPEKLSPFVTVGRVHIPRQDISGTESSEKTDALSFNQWRVTEEHRPLGEIMQVRRIYSASAKMRRTLNHQPQSEPASADEVLPYPVASGLGSDECTSLPQMPEPAP</sequence>
<dbReference type="PANTHER" id="PTHR36195:SF4">
    <property type="entry name" value="DOMAIN PROTEIN, PUTATIVE (AFU_ORTHOLOGUE AFUA_5G01990)-RELATED"/>
    <property type="match status" value="1"/>
</dbReference>
<dbReference type="RefSeq" id="WP_320318645.1">
    <property type="nucleotide sequence ID" value="NZ_JAVIIX010000024.1"/>
</dbReference>
<feature type="region of interest" description="Disordered" evidence="1">
    <location>
        <begin position="355"/>
        <end position="395"/>
    </location>
</feature>
<dbReference type="EMBL" id="JAVIIZ010000025">
    <property type="protein sequence ID" value="MDX8475982.1"/>
    <property type="molecule type" value="Genomic_DNA"/>
</dbReference>
<gene>
    <name evidence="2" type="ORF">RFM27_28250</name>
</gene>
<dbReference type="CDD" id="cd08152">
    <property type="entry name" value="y4iL_like"/>
    <property type="match status" value="1"/>
</dbReference>
<comment type="caution">
    <text evidence="2">The sequence shown here is derived from an EMBL/GenBank/DDBJ whole genome shotgun (WGS) entry which is preliminary data.</text>
</comment>
<keyword evidence="3" id="KW-1185">Reference proteome</keyword>
<dbReference type="PANTHER" id="PTHR36195">
    <property type="entry name" value="DOMAIN PROTEIN, PUTATIVE (AFU_ORTHOLOGUE AFUA_5G01990)-RELATED-RELATED"/>
    <property type="match status" value="1"/>
</dbReference>
<evidence type="ECO:0000313" key="2">
    <source>
        <dbReference type="EMBL" id="MDX8475982.1"/>
    </source>
</evidence>
<dbReference type="Proteomes" id="UP001271780">
    <property type="component" value="Unassembled WGS sequence"/>
</dbReference>